<dbReference type="InterPro" id="IPR008979">
    <property type="entry name" value="Galactose-bd-like_sf"/>
</dbReference>
<gene>
    <name evidence="7" type="ORF">CXG81DRAFT_4716</name>
</gene>
<keyword evidence="3" id="KW-0498">Mitosis</keyword>
<dbReference type="EMBL" id="ML014297">
    <property type="protein sequence ID" value="RKO99315.1"/>
    <property type="molecule type" value="Genomic_DNA"/>
</dbReference>
<dbReference type="GO" id="GO:0031145">
    <property type="term" value="P:anaphase-promoting complex-dependent catabolic process"/>
    <property type="evidence" value="ECO:0007669"/>
    <property type="project" value="InterPro"/>
</dbReference>
<dbReference type="PIRSF" id="PIRSF028841">
    <property type="entry name" value="APC10_sub"/>
    <property type="match status" value="1"/>
</dbReference>
<dbReference type="Gene3D" id="2.60.120.260">
    <property type="entry name" value="Galactose-binding domain-like"/>
    <property type="match status" value="1"/>
</dbReference>
<dbReference type="GO" id="GO:0070979">
    <property type="term" value="P:protein K11-linked ubiquitination"/>
    <property type="evidence" value="ECO:0007669"/>
    <property type="project" value="TreeGrafter"/>
</dbReference>
<dbReference type="SMART" id="SM01337">
    <property type="entry name" value="APC10"/>
    <property type="match status" value="1"/>
</dbReference>
<evidence type="ECO:0000256" key="2">
    <source>
        <dbReference type="ARBA" id="ARBA00022618"/>
    </source>
</evidence>
<evidence type="ECO:0000256" key="4">
    <source>
        <dbReference type="ARBA" id="ARBA00022786"/>
    </source>
</evidence>
<sequence length="138" mass="15059">EIGAHAVWSLSSAKRGCGLTALLDPSLARFWQSEGAQPHAVRLRFPALVPISYVAVYIDVRQDETYTPSRLALRAGTCDESVQTVAERTLAQPQGWLWQRLVDDTGTPLRVAVVDVAVLANVQAGKDTRLRRVVVLGP</sequence>
<accession>A0A4P9X250</accession>
<evidence type="ECO:0000259" key="6">
    <source>
        <dbReference type="PROSITE" id="PS51284"/>
    </source>
</evidence>
<keyword evidence="5" id="KW-0131">Cell cycle</keyword>
<organism evidence="7 8">
    <name type="scientific">Caulochytrium protostelioides</name>
    <dbReference type="NCBI Taxonomy" id="1555241"/>
    <lineage>
        <taxon>Eukaryota</taxon>
        <taxon>Fungi</taxon>
        <taxon>Fungi incertae sedis</taxon>
        <taxon>Chytridiomycota</taxon>
        <taxon>Chytridiomycota incertae sedis</taxon>
        <taxon>Chytridiomycetes</taxon>
        <taxon>Caulochytriales</taxon>
        <taxon>Caulochytriaceae</taxon>
        <taxon>Caulochytrium</taxon>
    </lineage>
</organism>
<reference evidence="8" key="1">
    <citation type="journal article" date="2018" name="Nat. Microbiol.">
        <title>Leveraging single-cell genomics to expand the fungal tree of life.</title>
        <authorList>
            <person name="Ahrendt S.R."/>
            <person name="Quandt C.A."/>
            <person name="Ciobanu D."/>
            <person name="Clum A."/>
            <person name="Salamov A."/>
            <person name="Andreopoulos B."/>
            <person name="Cheng J.F."/>
            <person name="Woyke T."/>
            <person name="Pelin A."/>
            <person name="Henrissat B."/>
            <person name="Reynolds N.K."/>
            <person name="Benny G.L."/>
            <person name="Smith M.E."/>
            <person name="James T.Y."/>
            <person name="Grigoriev I.V."/>
        </authorList>
    </citation>
    <scope>NUCLEOTIDE SEQUENCE [LARGE SCALE GENOMIC DNA]</scope>
    <source>
        <strain evidence="8">ATCC 52028</strain>
    </source>
</reference>
<evidence type="ECO:0000256" key="3">
    <source>
        <dbReference type="ARBA" id="ARBA00022776"/>
    </source>
</evidence>
<dbReference type="GO" id="GO:0051301">
    <property type="term" value="P:cell division"/>
    <property type="evidence" value="ECO:0007669"/>
    <property type="project" value="UniProtKB-KW"/>
</dbReference>
<dbReference type="PANTHER" id="PTHR12936">
    <property type="entry name" value="ANAPHASE-PROMOTING COMPLEX 10"/>
    <property type="match status" value="1"/>
</dbReference>
<feature type="domain" description="DOC" evidence="6">
    <location>
        <begin position="1"/>
        <end position="138"/>
    </location>
</feature>
<evidence type="ECO:0000256" key="5">
    <source>
        <dbReference type="ARBA" id="ARBA00023306"/>
    </source>
</evidence>
<dbReference type="InterPro" id="IPR016901">
    <property type="entry name" value="APC10/Doc1"/>
</dbReference>
<dbReference type="Proteomes" id="UP000274922">
    <property type="component" value="Unassembled WGS sequence"/>
</dbReference>
<evidence type="ECO:0000256" key="1">
    <source>
        <dbReference type="ARBA" id="ARBA00006762"/>
    </source>
</evidence>
<comment type="similarity">
    <text evidence="1">Belongs to the APC10 family.</text>
</comment>
<keyword evidence="8" id="KW-1185">Reference proteome</keyword>
<feature type="non-terminal residue" evidence="7">
    <location>
        <position position="1"/>
    </location>
</feature>
<dbReference type="Pfam" id="PF03256">
    <property type="entry name" value="ANAPC10"/>
    <property type="match status" value="1"/>
</dbReference>
<dbReference type="SUPFAM" id="SSF49785">
    <property type="entry name" value="Galactose-binding domain-like"/>
    <property type="match status" value="1"/>
</dbReference>
<evidence type="ECO:0000313" key="8">
    <source>
        <dbReference type="Proteomes" id="UP000274922"/>
    </source>
</evidence>
<proteinExistence type="inferred from homology"/>
<keyword evidence="4" id="KW-0833">Ubl conjugation pathway</keyword>
<feature type="non-terminal residue" evidence="7">
    <location>
        <position position="138"/>
    </location>
</feature>
<dbReference type="InterPro" id="IPR004939">
    <property type="entry name" value="APC_su10/DOC_dom"/>
</dbReference>
<dbReference type="OrthoDB" id="24948at2759"/>
<dbReference type="PANTHER" id="PTHR12936:SF0">
    <property type="entry name" value="ANAPHASE-PROMOTING COMPLEX SUBUNIT 10"/>
    <property type="match status" value="1"/>
</dbReference>
<dbReference type="PROSITE" id="PS51284">
    <property type="entry name" value="DOC"/>
    <property type="match status" value="1"/>
</dbReference>
<dbReference type="GO" id="GO:0005680">
    <property type="term" value="C:anaphase-promoting complex"/>
    <property type="evidence" value="ECO:0007669"/>
    <property type="project" value="InterPro"/>
</dbReference>
<keyword evidence="2" id="KW-0132">Cell division</keyword>
<name>A0A4P9X250_9FUNG</name>
<protein>
    <recommendedName>
        <fullName evidence="6">DOC domain-containing protein</fullName>
    </recommendedName>
</protein>
<dbReference type="AlphaFoldDB" id="A0A4P9X250"/>
<dbReference type="STRING" id="1555241.A0A4P9X250"/>
<evidence type="ECO:0000313" key="7">
    <source>
        <dbReference type="EMBL" id="RKO99315.1"/>
    </source>
</evidence>